<organism evidence="1 2">
    <name type="scientific">Massilia genomosp. 1</name>
    <dbReference type="NCBI Taxonomy" id="2609280"/>
    <lineage>
        <taxon>Bacteria</taxon>
        <taxon>Pseudomonadati</taxon>
        <taxon>Pseudomonadota</taxon>
        <taxon>Betaproteobacteria</taxon>
        <taxon>Burkholderiales</taxon>
        <taxon>Oxalobacteraceae</taxon>
        <taxon>Telluria group</taxon>
        <taxon>Massilia</taxon>
    </lineage>
</organism>
<accession>A0ABX0MUF7</accession>
<reference evidence="1 2" key="1">
    <citation type="submission" date="2019-10" db="EMBL/GenBank/DDBJ databases">
        <title>Taxonomy of Antarctic Massilia spp.: description of Massilia rubra sp. nov., Massilia aquatica sp. nov., Massilia mucilaginosa sp. nov., Massilia frigida sp. nov. isolated from streams, lakes and regoliths.</title>
        <authorList>
            <person name="Holochova P."/>
            <person name="Sedlacek I."/>
            <person name="Kralova S."/>
            <person name="Maslanova I."/>
            <person name="Busse H.-J."/>
            <person name="Stankova E."/>
            <person name="Vrbovska V."/>
            <person name="Kovarovic V."/>
            <person name="Bartak M."/>
            <person name="Svec P."/>
            <person name="Pantucek R."/>
        </authorList>
    </citation>
    <scope>NUCLEOTIDE SEQUENCE [LARGE SCALE GENOMIC DNA]</scope>
    <source>
        <strain evidence="1 2">CCM 8694</strain>
    </source>
</reference>
<evidence type="ECO:0000313" key="2">
    <source>
        <dbReference type="Proteomes" id="UP000610594"/>
    </source>
</evidence>
<comment type="caution">
    <text evidence="1">The sequence shown here is derived from an EMBL/GenBank/DDBJ whole genome shotgun (WGS) entry which is preliminary data.</text>
</comment>
<name>A0ABX0MUF7_9BURK</name>
<evidence type="ECO:0000313" key="1">
    <source>
        <dbReference type="EMBL" id="NHZ63097.1"/>
    </source>
</evidence>
<dbReference type="Proteomes" id="UP000610594">
    <property type="component" value="Unassembled WGS sequence"/>
</dbReference>
<dbReference type="EMBL" id="WHJF01000026">
    <property type="protein sequence ID" value="NHZ63097.1"/>
    <property type="molecule type" value="Genomic_DNA"/>
</dbReference>
<proteinExistence type="predicted"/>
<sequence>MSDSSTSLARLAMRLRAVTERPPQLCKQFLEELPEAHRVAYVAYMESNSHSFFVDPVELDPAVYAALAKLRRGSGSTERARAIRQRHG</sequence>
<protein>
    <submittedName>
        <fullName evidence="1">Uncharacterized protein</fullName>
    </submittedName>
</protein>
<keyword evidence="2" id="KW-1185">Reference proteome</keyword>
<gene>
    <name evidence="1" type="ORF">F1735_12400</name>
</gene>
<dbReference type="RefSeq" id="WP_167237216.1">
    <property type="nucleotide sequence ID" value="NZ_WHJF01000026.1"/>
</dbReference>